<dbReference type="EMBL" id="DXFB01000180">
    <property type="protein sequence ID" value="HIX45957.1"/>
    <property type="molecule type" value="Genomic_DNA"/>
</dbReference>
<reference evidence="2" key="2">
    <citation type="submission" date="2021-04" db="EMBL/GenBank/DDBJ databases">
        <authorList>
            <person name="Gilroy R."/>
        </authorList>
    </citation>
    <scope>NUCLEOTIDE SEQUENCE</scope>
    <source>
        <strain evidence="2">ChiHjej12B11-16260</strain>
    </source>
</reference>
<accession>A0A9D1VSQ1</accession>
<dbReference type="AlphaFoldDB" id="A0A9D1VSQ1"/>
<feature type="transmembrane region" description="Helical" evidence="1">
    <location>
        <begin position="44"/>
        <end position="62"/>
    </location>
</feature>
<reference evidence="2" key="1">
    <citation type="journal article" date="2021" name="PeerJ">
        <title>Extensive microbial diversity within the chicken gut microbiome revealed by metagenomics and culture.</title>
        <authorList>
            <person name="Gilroy R."/>
            <person name="Ravi A."/>
            <person name="Getino M."/>
            <person name="Pursley I."/>
            <person name="Horton D.L."/>
            <person name="Alikhan N.F."/>
            <person name="Baker D."/>
            <person name="Gharbi K."/>
            <person name="Hall N."/>
            <person name="Watson M."/>
            <person name="Adriaenssens E.M."/>
            <person name="Foster-Nyarko E."/>
            <person name="Jarju S."/>
            <person name="Secka A."/>
            <person name="Antonio M."/>
            <person name="Oren A."/>
            <person name="Chaudhuri R.R."/>
            <person name="La Ragione R."/>
            <person name="Hildebrand F."/>
            <person name="Pallen M.J."/>
        </authorList>
    </citation>
    <scope>NUCLEOTIDE SEQUENCE</scope>
    <source>
        <strain evidence="2">ChiHjej12B11-16260</strain>
    </source>
</reference>
<evidence type="ECO:0000313" key="3">
    <source>
        <dbReference type="Proteomes" id="UP000824246"/>
    </source>
</evidence>
<keyword evidence="2" id="KW-0808">Transferase</keyword>
<gene>
    <name evidence="2" type="ORF">H9982_07025</name>
</gene>
<proteinExistence type="predicted"/>
<feature type="transmembrane region" description="Helical" evidence="1">
    <location>
        <begin position="68"/>
        <end position="87"/>
    </location>
</feature>
<dbReference type="GO" id="GO:0016740">
    <property type="term" value="F:transferase activity"/>
    <property type="evidence" value="ECO:0007669"/>
    <property type="project" value="UniProtKB-KW"/>
</dbReference>
<feature type="transmembrane region" description="Helical" evidence="1">
    <location>
        <begin position="6"/>
        <end position="23"/>
    </location>
</feature>
<keyword evidence="1" id="KW-1133">Transmembrane helix</keyword>
<evidence type="ECO:0000256" key="1">
    <source>
        <dbReference type="SAM" id="Phobius"/>
    </source>
</evidence>
<keyword evidence="1" id="KW-0812">Transmembrane</keyword>
<evidence type="ECO:0000313" key="2">
    <source>
        <dbReference type="EMBL" id="HIX45957.1"/>
    </source>
</evidence>
<name>A0A9D1VSQ1_9BACT</name>
<comment type="caution">
    <text evidence="2">The sequence shown here is derived from an EMBL/GenBank/DDBJ whole genome shotgun (WGS) entry which is preliminary data.</text>
</comment>
<feature type="transmembrane region" description="Helical" evidence="1">
    <location>
        <begin position="99"/>
        <end position="116"/>
    </location>
</feature>
<dbReference type="Proteomes" id="UP000824246">
    <property type="component" value="Unassembled WGS sequence"/>
</dbReference>
<protein>
    <submittedName>
        <fullName evidence="2">UDP-GlcNAc--UDP-phosphate GlcNAc-1-phosphate transferase</fullName>
    </submittedName>
</protein>
<feature type="non-terminal residue" evidence="2">
    <location>
        <position position="130"/>
    </location>
</feature>
<organism evidence="2 3">
    <name type="scientific">Candidatus Barnesiella excrementipullorum</name>
    <dbReference type="NCBI Taxonomy" id="2838479"/>
    <lineage>
        <taxon>Bacteria</taxon>
        <taxon>Pseudomonadati</taxon>
        <taxon>Bacteroidota</taxon>
        <taxon>Bacteroidia</taxon>
        <taxon>Bacteroidales</taxon>
        <taxon>Barnesiellaceae</taxon>
        <taxon>Barnesiella</taxon>
    </lineage>
</organism>
<sequence length="130" mass="15144">MQPISWYYPLLGMLLFAAEEIYFRIADKCNIIDRPNERSSHTRITLRGGGIIFWVGVLLSFLFHPSQWSDYGCFFAGLTLISAISFWDDVRGVRQLPRLVVHLAAMLLLFAQWHLFGGEPWWYIVIALFF</sequence>
<keyword evidence="1" id="KW-0472">Membrane</keyword>